<dbReference type="Pfam" id="PF00072">
    <property type="entry name" value="Response_reg"/>
    <property type="match status" value="1"/>
</dbReference>
<dbReference type="SUPFAM" id="SSF52172">
    <property type="entry name" value="CheY-like"/>
    <property type="match status" value="1"/>
</dbReference>
<dbReference type="AlphaFoldDB" id="A0A9X4ME45"/>
<keyword evidence="8" id="KW-1185">Reference proteome</keyword>
<evidence type="ECO:0000313" key="8">
    <source>
        <dbReference type="Proteomes" id="UP001154240"/>
    </source>
</evidence>
<dbReference type="PRINTS" id="PR00344">
    <property type="entry name" value="BCTRLSENSOR"/>
</dbReference>
<evidence type="ECO:0000259" key="5">
    <source>
        <dbReference type="PROSITE" id="PS50109"/>
    </source>
</evidence>
<name>A0A9X4ME45_9BACT</name>
<feature type="coiled-coil region" evidence="4">
    <location>
        <begin position="126"/>
        <end position="188"/>
    </location>
</feature>
<dbReference type="SMART" id="SM00387">
    <property type="entry name" value="HATPase_c"/>
    <property type="match status" value="1"/>
</dbReference>
<reference evidence="7" key="2">
    <citation type="submission" date="2022-10" db="EMBL/GenBank/DDBJ databases">
        <authorList>
            <person name="Aronson H.S."/>
        </authorList>
    </citation>
    <scope>NUCLEOTIDE SEQUENCE</scope>
    <source>
        <strain evidence="7">RS19-109</strain>
    </source>
</reference>
<keyword evidence="3" id="KW-0597">Phosphoprotein</keyword>
<dbReference type="InterPro" id="IPR004358">
    <property type="entry name" value="Sig_transdc_His_kin-like_C"/>
</dbReference>
<evidence type="ECO:0000313" key="7">
    <source>
        <dbReference type="EMBL" id="MDG4474611.1"/>
    </source>
</evidence>
<dbReference type="PANTHER" id="PTHR43065:SF42">
    <property type="entry name" value="TWO-COMPONENT SENSOR PPRA"/>
    <property type="match status" value="1"/>
</dbReference>
<dbReference type="PROSITE" id="PS50110">
    <property type="entry name" value="RESPONSE_REGULATORY"/>
    <property type="match status" value="1"/>
</dbReference>
<proteinExistence type="predicted"/>
<dbReference type="PROSITE" id="PS50109">
    <property type="entry name" value="HIS_KIN"/>
    <property type="match status" value="1"/>
</dbReference>
<evidence type="ECO:0000256" key="1">
    <source>
        <dbReference type="ARBA" id="ARBA00000085"/>
    </source>
</evidence>
<evidence type="ECO:0000259" key="6">
    <source>
        <dbReference type="PROSITE" id="PS50110"/>
    </source>
</evidence>
<dbReference type="InterPro" id="IPR001789">
    <property type="entry name" value="Sig_transdc_resp-reg_receiver"/>
</dbReference>
<comment type="catalytic activity">
    <reaction evidence="1">
        <text>ATP + protein L-histidine = ADP + protein N-phospho-L-histidine.</text>
        <dbReference type="EC" id="2.7.13.3"/>
    </reaction>
</comment>
<comment type="caution">
    <text evidence="7">The sequence shown here is derived from an EMBL/GenBank/DDBJ whole genome shotgun (WGS) entry which is preliminary data.</text>
</comment>
<accession>A0A9X4ME45</accession>
<dbReference type="Pfam" id="PF02518">
    <property type="entry name" value="HATPase_c"/>
    <property type="match status" value="1"/>
</dbReference>
<dbReference type="SUPFAM" id="SSF55874">
    <property type="entry name" value="ATPase domain of HSP90 chaperone/DNA topoisomerase II/histidine kinase"/>
    <property type="match status" value="1"/>
</dbReference>
<dbReference type="InterPro" id="IPR003594">
    <property type="entry name" value="HATPase_dom"/>
</dbReference>
<dbReference type="Gene3D" id="3.30.565.10">
    <property type="entry name" value="Histidine kinase-like ATPase, C-terminal domain"/>
    <property type="match status" value="1"/>
</dbReference>
<dbReference type="PANTHER" id="PTHR43065">
    <property type="entry name" value="SENSOR HISTIDINE KINASE"/>
    <property type="match status" value="1"/>
</dbReference>
<protein>
    <recommendedName>
        <fullName evidence="2">histidine kinase</fullName>
        <ecNumber evidence="2">2.7.13.3</ecNumber>
    </recommendedName>
</protein>
<organism evidence="7 8">
    <name type="scientific">Thiovibrio frasassiensis</name>
    <dbReference type="NCBI Taxonomy" id="2984131"/>
    <lineage>
        <taxon>Bacteria</taxon>
        <taxon>Pseudomonadati</taxon>
        <taxon>Thermodesulfobacteriota</taxon>
        <taxon>Desulfobulbia</taxon>
        <taxon>Desulfobulbales</taxon>
        <taxon>Thiovibrionaceae</taxon>
        <taxon>Thiovibrio</taxon>
    </lineage>
</organism>
<dbReference type="SUPFAM" id="SSF47384">
    <property type="entry name" value="Homodimeric domain of signal transducing histidine kinase"/>
    <property type="match status" value="1"/>
</dbReference>
<evidence type="ECO:0000256" key="2">
    <source>
        <dbReference type="ARBA" id="ARBA00012438"/>
    </source>
</evidence>
<dbReference type="EMBL" id="JAPHEH010000001">
    <property type="protein sequence ID" value="MDG4474611.1"/>
    <property type="molecule type" value="Genomic_DNA"/>
</dbReference>
<keyword evidence="4" id="KW-0175">Coiled coil</keyword>
<feature type="modified residue" description="4-aspartylphosphate" evidence="3">
    <location>
        <position position="55"/>
    </location>
</feature>
<dbReference type="InterPro" id="IPR036097">
    <property type="entry name" value="HisK_dim/P_sf"/>
</dbReference>
<dbReference type="EC" id="2.7.13.3" evidence="2"/>
<dbReference type="GO" id="GO:0000155">
    <property type="term" value="F:phosphorelay sensor kinase activity"/>
    <property type="evidence" value="ECO:0007669"/>
    <property type="project" value="InterPro"/>
</dbReference>
<dbReference type="SMART" id="SM00448">
    <property type="entry name" value="REC"/>
    <property type="match status" value="1"/>
</dbReference>
<evidence type="ECO:0000256" key="4">
    <source>
        <dbReference type="SAM" id="Coils"/>
    </source>
</evidence>
<dbReference type="InterPro" id="IPR011006">
    <property type="entry name" value="CheY-like_superfamily"/>
</dbReference>
<sequence length="437" mass="48309">MASKGKILVVDDEPMVLKLLTMQVERHGYTATGATNSSDALALLAKSPFHLLITDIMMPDMDGLVLMQRALALQPDLECIVVSGQADLAIAVEAMKMGAINYIQKPITMMELEVSLAKGMERLALLKNLKKSQEELSRHREHLELLVAKRTAELARINKQLEADIKARKKAEKEAERRRQQLIEADKMVSLGILVAGVAHEINNPNNFITMNAPILHRAWDDFLPILEEHYQEHGDFPVAGIPFSEMREHIPELFSGILDGSERIRKIVFNLRDYARQGVSDMDQDIDLNTALRAALVLLANPLKKATDHLTVHYGDGLPPVRGNFQRAEQVIINLLQNAYQSLASPDKHLTVCTGQDPKSDTIFVEIADQGAGISQKNLKRILDPFFTTKRDGGGSGLGLSISAGIMEEHGGRLEFHSQSGKGTIARAVFPIPSRS</sequence>
<reference evidence="7" key="1">
    <citation type="journal article" date="2022" name="bioRxiv">
        <title>Thiovibrio frasassiensisgen. nov., sp. nov., an autotrophic, elemental sulfur disproportionating bacterium isolated from sulfidic karst sediment, and proposal of Thiovibrionaceae fam. nov.</title>
        <authorList>
            <person name="Aronson H."/>
            <person name="Thomas C."/>
            <person name="Bhattacharyya M."/>
            <person name="Eckstein S."/>
            <person name="Jensen S."/>
            <person name="Barco R."/>
            <person name="Macalady J."/>
            <person name="Amend J."/>
        </authorList>
    </citation>
    <scope>NUCLEOTIDE SEQUENCE</scope>
    <source>
        <strain evidence="7">RS19-109</strain>
    </source>
</reference>
<dbReference type="InterPro" id="IPR036890">
    <property type="entry name" value="HATPase_C_sf"/>
</dbReference>
<evidence type="ECO:0000256" key="3">
    <source>
        <dbReference type="PROSITE-ProRule" id="PRU00169"/>
    </source>
</evidence>
<dbReference type="RefSeq" id="WP_307631592.1">
    <property type="nucleotide sequence ID" value="NZ_JAPHEH010000001.1"/>
</dbReference>
<feature type="domain" description="Response regulatory" evidence="6">
    <location>
        <begin position="6"/>
        <end position="120"/>
    </location>
</feature>
<dbReference type="InterPro" id="IPR005467">
    <property type="entry name" value="His_kinase_dom"/>
</dbReference>
<dbReference type="CDD" id="cd17536">
    <property type="entry name" value="REC_YesN-like"/>
    <property type="match status" value="1"/>
</dbReference>
<feature type="domain" description="Histidine kinase" evidence="5">
    <location>
        <begin position="197"/>
        <end position="435"/>
    </location>
</feature>
<dbReference type="Gene3D" id="3.40.50.2300">
    <property type="match status" value="1"/>
</dbReference>
<dbReference type="Gene3D" id="1.10.287.130">
    <property type="match status" value="1"/>
</dbReference>
<gene>
    <name evidence="7" type="ORF">OLX77_00375</name>
</gene>
<dbReference type="Proteomes" id="UP001154240">
    <property type="component" value="Unassembled WGS sequence"/>
</dbReference>